<keyword evidence="2" id="KW-1185">Reference proteome</keyword>
<organism evidence="1 2">
    <name type="scientific">Araneus ventricosus</name>
    <name type="common">Orbweaver spider</name>
    <name type="synonym">Epeira ventricosa</name>
    <dbReference type="NCBI Taxonomy" id="182803"/>
    <lineage>
        <taxon>Eukaryota</taxon>
        <taxon>Metazoa</taxon>
        <taxon>Ecdysozoa</taxon>
        <taxon>Arthropoda</taxon>
        <taxon>Chelicerata</taxon>
        <taxon>Arachnida</taxon>
        <taxon>Araneae</taxon>
        <taxon>Araneomorphae</taxon>
        <taxon>Entelegynae</taxon>
        <taxon>Araneoidea</taxon>
        <taxon>Araneidae</taxon>
        <taxon>Araneus</taxon>
    </lineage>
</organism>
<gene>
    <name evidence="1" type="ORF">AVEN_28294_1</name>
</gene>
<feature type="non-terminal residue" evidence="1">
    <location>
        <position position="1"/>
    </location>
</feature>
<proteinExistence type="predicted"/>
<dbReference type="Proteomes" id="UP000499080">
    <property type="component" value="Unassembled WGS sequence"/>
</dbReference>
<accession>A0A4Y2X6U3</accession>
<comment type="caution">
    <text evidence="1">The sequence shown here is derived from an EMBL/GenBank/DDBJ whole genome shotgun (WGS) entry which is preliminary data.</text>
</comment>
<evidence type="ECO:0000313" key="2">
    <source>
        <dbReference type="Proteomes" id="UP000499080"/>
    </source>
</evidence>
<protein>
    <submittedName>
        <fullName evidence="1">Uncharacterized protein</fullName>
    </submittedName>
</protein>
<sequence length="74" mass="8920">YWQWHCFVQVERGMLRIVESRDGVSQNFERVEKRLELTFSVKIRTREYLGDLSEIDEEENDFGLATIHRNLEMA</sequence>
<evidence type="ECO:0000313" key="1">
    <source>
        <dbReference type="EMBL" id="GBO43702.1"/>
    </source>
</evidence>
<dbReference type="AlphaFoldDB" id="A0A4Y2X6U3"/>
<reference evidence="1 2" key="1">
    <citation type="journal article" date="2019" name="Sci. Rep.">
        <title>Orb-weaving spider Araneus ventricosus genome elucidates the spidroin gene catalogue.</title>
        <authorList>
            <person name="Kono N."/>
            <person name="Nakamura H."/>
            <person name="Ohtoshi R."/>
            <person name="Moran D.A.P."/>
            <person name="Shinohara A."/>
            <person name="Yoshida Y."/>
            <person name="Fujiwara M."/>
            <person name="Mori M."/>
            <person name="Tomita M."/>
            <person name="Arakawa K."/>
        </authorList>
    </citation>
    <scope>NUCLEOTIDE SEQUENCE [LARGE SCALE GENOMIC DNA]</scope>
</reference>
<dbReference type="EMBL" id="BGPR01070213">
    <property type="protein sequence ID" value="GBO43702.1"/>
    <property type="molecule type" value="Genomic_DNA"/>
</dbReference>
<name>A0A4Y2X6U3_ARAVE</name>